<evidence type="ECO:0000256" key="2">
    <source>
        <dbReference type="ARBA" id="ARBA00022737"/>
    </source>
</evidence>
<gene>
    <name evidence="4" type="ORF">EEDITHA_LOCUS1561</name>
</gene>
<dbReference type="Proteomes" id="UP001153954">
    <property type="component" value="Unassembled WGS sequence"/>
</dbReference>
<dbReference type="Gene3D" id="1.25.40.10">
    <property type="entry name" value="Tetratricopeptide repeat domain"/>
    <property type="match status" value="2"/>
</dbReference>
<accession>A0AAU9TI20</accession>
<evidence type="ECO:0000313" key="4">
    <source>
        <dbReference type="EMBL" id="CAH2085044.1"/>
    </source>
</evidence>
<dbReference type="EMBL" id="CAKOGL010000003">
    <property type="protein sequence ID" value="CAH2085044.1"/>
    <property type="molecule type" value="Genomic_DNA"/>
</dbReference>
<dbReference type="InterPro" id="IPR011990">
    <property type="entry name" value="TPR-like_helical_dom_sf"/>
</dbReference>
<dbReference type="PROSITE" id="PS50082">
    <property type="entry name" value="WD_REPEATS_2"/>
    <property type="match status" value="2"/>
</dbReference>
<feature type="repeat" description="WD" evidence="3">
    <location>
        <begin position="49"/>
        <end position="90"/>
    </location>
</feature>
<sequence length="1097" mass="124474">MGGKEELTWAHGTVGLTVARERGEINRKFQNKLTVTRSMIDRLGLEKELNGHLGCVNCLEWNSDGSVLASASDDLHVILWDPYRHKQIHTLSTGHTGNIFSVKFLSPESLVTCAADGSVRARNIMNGQMLLECACHCGRVKRLAVAPDNPQILWSAGEDGLVLQHDLRCPHRCNSDSDNVLVNLLNHMGRYAEAKCLAVNPRRPYQLAVGANDVYVRLYDIRMIKLARLQELQGGAPNSRLMWERQNVRCSHAGHGDPDNNIPREAVQYFAPGHLSMQPNANSFPKKAVTYLAYSHDGNELLVNMGSEQVYLFDINTASRPMLLESFIIQHNQRCREVETRQPHEVNSPVELPPLPEEILRLKESANLMMNKGNYANAIEIYSRAIAEWPWSALLYSNRAASLLRRSCRVAVERLALLQPRRLALAPQLVSVCSVELYRELYDRAIAEWPWSALLYSNRAASLLRRSCRVAVERLALLQPRRLALAPQLVSVSSVELYRELYDRAIAEWPWSALLYSNRAASLLRRSCRVAVERLALLQPRRLALAPQLVSVCSVELYRELYDRAIAEWPWSALLYSNRAASLLRRSCRVAVERLALLQPRRLALAPQLVSVCSVELYRELYDRAIAEWPWSALLYSNRAASLLRRSCRVAVERLALLQPRRLALAPQLVSVSSVELYRELYDRAIAEWPWSALLYSNRAASLLRRSCRVAVERLALLQPRRLALAPQLVSVCSVELYRELYDRAIAEWPWSALLYSNRAASLLRRSCRVAVERLALLQPRRLALAPQLVSVYSLELYRELYDRAIAEWPWSALLYSNRAASLLRRSWAGDHYAAVRDCYSAVKLDPNHAKSYFRLAKAFMELRKPRESQECLNYFKDRFPRFAESHAVFLLQKDINMALEMLETKSDEASEEEGQSGSDLERQLRSSALDYKCRFVGHCNTTTDIKEANFLGPEANYVAAGSDDGSIFIWCRKTGNIIRCLRGDDSIVNCVQLHPSMFLLATSGIESVVRLWSPRPEDGVRELREVNEPNTAAAANQKRMRSDPFESMMLNISFSSGAERDINSPACRSTCVHLHNRTHYILHTATCTRPPAAPRA</sequence>
<name>A0AAU9TI20_EUPED</name>
<dbReference type="SMART" id="SM00320">
    <property type="entry name" value="WD40"/>
    <property type="match status" value="7"/>
</dbReference>
<dbReference type="PANTHER" id="PTHR15574">
    <property type="entry name" value="WD REPEAT DOMAIN-CONTAINING FAMILY"/>
    <property type="match status" value="1"/>
</dbReference>
<dbReference type="Gene3D" id="2.130.10.10">
    <property type="entry name" value="YVTN repeat-like/Quinoprotein amine dehydrogenase"/>
    <property type="match status" value="2"/>
</dbReference>
<dbReference type="SUPFAM" id="SSF48452">
    <property type="entry name" value="TPR-like"/>
    <property type="match status" value="2"/>
</dbReference>
<protein>
    <recommendedName>
        <fullName evidence="6">WD and tetratricopeptide repeats protein 1</fullName>
    </recommendedName>
</protein>
<dbReference type="SUPFAM" id="SSF50978">
    <property type="entry name" value="WD40 repeat-like"/>
    <property type="match status" value="1"/>
</dbReference>
<proteinExistence type="predicted"/>
<organism evidence="4 5">
    <name type="scientific">Euphydryas editha</name>
    <name type="common">Edith's checkerspot</name>
    <dbReference type="NCBI Taxonomy" id="104508"/>
    <lineage>
        <taxon>Eukaryota</taxon>
        <taxon>Metazoa</taxon>
        <taxon>Ecdysozoa</taxon>
        <taxon>Arthropoda</taxon>
        <taxon>Hexapoda</taxon>
        <taxon>Insecta</taxon>
        <taxon>Pterygota</taxon>
        <taxon>Neoptera</taxon>
        <taxon>Endopterygota</taxon>
        <taxon>Lepidoptera</taxon>
        <taxon>Glossata</taxon>
        <taxon>Ditrysia</taxon>
        <taxon>Papilionoidea</taxon>
        <taxon>Nymphalidae</taxon>
        <taxon>Nymphalinae</taxon>
        <taxon>Euphydryas</taxon>
    </lineage>
</organism>
<dbReference type="InterPro" id="IPR001680">
    <property type="entry name" value="WD40_rpt"/>
</dbReference>
<dbReference type="InterPro" id="IPR036322">
    <property type="entry name" value="WD40_repeat_dom_sf"/>
</dbReference>
<dbReference type="GO" id="GO:0045717">
    <property type="term" value="P:negative regulation of fatty acid biosynthetic process"/>
    <property type="evidence" value="ECO:0007669"/>
    <property type="project" value="TreeGrafter"/>
</dbReference>
<dbReference type="InterPro" id="IPR015943">
    <property type="entry name" value="WD40/YVTN_repeat-like_dom_sf"/>
</dbReference>
<keyword evidence="2" id="KW-0677">Repeat</keyword>
<dbReference type="AlphaFoldDB" id="A0AAU9TI20"/>
<reference evidence="4" key="1">
    <citation type="submission" date="2022-03" db="EMBL/GenBank/DDBJ databases">
        <authorList>
            <person name="Tunstrom K."/>
        </authorList>
    </citation>
    <scope>NUCLEOTIDE SEQUENCE</scope>
</reference>
<feature type="repeat" description="WD" evidence="3">
    <location>
        <begin position="982"/>
        <end position="1023"/>
    </location>
</feature>
<evidence type="ECO:0000256" key="1">
    <source>
        <dbReference type="ARBA" id="ARBA00022574"/>
    </source>
</evidence>
<dbReference type="PANTHER" id="PTHR15574:SF40">
    <property type="entry name" value="WD AND TETRATRICOPEPTIDE REPEATS PROTEIN 1"/>
    <property type="match status" value="1"/>
</dbReference>
<keyword evidence="1 3" id="KW-0853">WD repeat</keyword>
<dbReference type="InterPro" id="IPR045151">
    <property type="entry name" value="DCAF8"/>
</dbReference>
<dbReference type="PROSITE" id="PS50294">
    <property type="entry name" value="WD_REPEATS_REGION"/>
    <property type="match status" value="1"/>
</dbReference>
<comment type="caution">
    <text evidence="4">The sequence shown here is derived from an EMBL/GenBank/DDBJ whole genome shotgun (WGS) entry which is preliminary data.</text>
</comment>
<dbReference type="GO" id="GO:0005737">
    <property type="term" value="C:cytoplasm"/>
    <property type="evidence" value="ECO:0007669"/>
    <property type="project" value="TreeGrafter"/>
</dbReference>
<evidence type="ECO:0008006" key="6">
    <source>
        <dbReference type="Google" id="ProtNLM"/>
    </source>
</evidence>
<dbReference type="Pfam" id="PF00400">
    <property type="entry name" value="WD40"/>
    <property type="match status" value="4"/>
</dbReference>
<evidence type="ECO:0000313" key="5">
    <source>
        <dbReference type="Proteomes" id="UP001153954"/>
    </source>
</evidence>
<dbReference type="GO" id="GO:0080008">
    <property type="term" value="C:Cul4-RING E3 ubiquitin ligase complex"/>
    <property type="evidence" value="ECO:0007669"/>
    <property type="project" value="TreeGrafter"/>
</dbReference>
<evidence type="ECO:0000256" key="3">
    <source>
        <dbReference type="PROSITE-ProRule" id="PRU00221"/>
    </source>
</evidence>
<keyword evidence="5" id="KW-1185">Reference proteome</keyword>